<keyword evidence="2" id="KW-1185">Reference proteome</keyword>
<organism evidence="1 2">
    <name type="scientific">Plakobranchus ocellatus</name>
    <dbReference type="NCBI Taxonomy" id="259542"/>
    <lineage>
        <taxon>Eukaryota</taxon>
        <taxon>Metazoa</taxon>
        <taxon>Spiralia</taxon>
        <taxon>Lophotrochozoa</taxon>
        <taxon>Mollusca</taxon>
        <taxon>Gastropoda</taxon>
        <taxon>Heterobranchia</taxon>
        <taxon>Euthyneura</taxon>
        <taxon>Panpulmonata</taxon>
        <taxon>Sacoglossa</taxon>
        <taxon>Placobranchoidea</taxon>
        <taxon>Plakobranchidae</taxon>
        <taxon>Plakobranchus</taxon>
    </lineage>
</organism>
<reference evidence="1 2" key="1">
    <citation type="journal article" date="2021" name="Elife">
        <title>Chloroplast acquisition without the gene transfer in kleptoplastic sea slugs, Plakobranchus ocellatus.</title>
        <authorList>
            <person name="Maeda T."/>
            <person name="Takahashi S."/>
            <person name="Yoshida T."/>
            <person name="Shimamura S."/>
            <person name="Takaki Y."/>
            <person name="Nagai Y."/>
            <person name="Toyoda A."/>
            <person name="Suzuki Y."/>
            <person name="Arimoto A."/>
            <person name="Ishii H."/>
            <person name="Satoh N."/>
            <person name="Nishiyama T."/>
            <person name="Hasebe M."/>
            <person name="Maruyama T."/>
            <person name="Minagawa J."/>
            <person name="Obokata J."/>
            <person name="Shigenobu S."/>
        </authorList>
    </citation>
    <scope>NUCLEOTIDE SEQUENCE [LARGE SCALE GENOMIC DNA]</scope>
</reference>
<accession>A0AAV4AM28</accession>
<dbReference type="EMBL" id="BLXT01003903">
    <property type="protein sequence ID" value="GFO07618.1"/>
    <property type="molecule type" value="Genomic_DNA"/>
</dbReference>
<name>A0AAV4AM28_9GAST</name>
<gene>
    <name evidence="1" type="ORF">PoB_003412300</name>
</gene>
<dbReference type="Proteomes" id="UP000735302">
    <property type="component" value="Unassembled WGS sequence"/>
</dbReference>
<evidence type="ECO:0000313" key="2">
    <source>
        <dbReference type="Proteomes" id="UP000735302"/>
    </source>
</evidence>
<dbReference type="AlphaFoldDB" id="A0AAV4AM28"/>
<comment type="caution">
    <text evidence="1">The sequence shown here is derived from an EMBL/GenBank/DDBJ whole genome shotgun (WGS) entry which is preliminary data.</text>
</comment>
<sequence length="83" mass="9503">MGQILTYYEVIPGFKALLKSARSCQAVTYERKVFADITASSLAIEPPRNYIVRNQNRIEMTFKIINLVQFCDHDTPLSPYLCS</sequence>
<evidence type="ECO:0000313" key="1">
    <source>
        <dbReference type="EMBL" id="GFO07618.1"/>
    </source>
</evidence>
<protein>
    <submittedName>
        <fullName evidence="1">Uncharacterized protein</fullName>
    </submittedName>
</protein>
<proteinExistence type="predicted"/>